<evidence type="ECO:0000256" key="5">
    <source>
        <dbReference type="ARBA" id="ARBA00023136"/>
    </source>
</evidence>
<dbReference type="Gene3D" id="1.20.1260.100">
    <property type="entry name" value="TspO/MBR protein"/>
    <property type="match status" value="1"/>
</dbReference>
<comment type="caution">
    <text evidence="7">The sequence shown here is derived from an EMBL/GenBank/DDBJ whole genome shotgun (WGS) entry which is preliminary data.</text>
</comment>
<dbReference type="CDD" id="cd15904">
    <property type="entry name" value="TSPO_MBR"/>
    <property type="match status" value="1"/>
</dbReference>
<keyword evidence="5 6" id="KW-0472">Membrane</keyword>
<evidence type="ECO:0000256" key="1">
    <source>
        <dbReference type="ARBA" id="ARBA00004141"/>
    </source>
</evidence>
<dbReference type="FunFam" id="1.20.1260.100:FF:000001">
    <property type="entry name" value="translocator protein 2"/>
    <property type="match status" value="1"/>
</dbReference>
<keyword evidence="4 6" id="KW-1133">Transmembrane helix</keyword>
<feature type="transmembrane region" description="Helical" evidence="6">
    <location>
        <begin position="128"/>
        <end position="151"/>
    </location>
</feature>
<keyword evidence="8" id="KW-1185">Reference proteome</keyword>
<dbReference type="PANTHER" id="PTHR10057:SF0">
    <property type="entry name" value="TRANSLOCATOR PROTEIN"/>
    <property type="match status" value="1"/>
</dbReference>
<evidence type="ECO:0000256" key="2">
    <source>
        <dbReference type="ARBA" id="ARBA00007524"/>
    </source>
</evidence>
<proteinExistence type="inferred from homology"/>
<feature type="transmembrane region" description="Helical" evidence="6">
    <location>
        <begin position="78"/>
        <end position="96"/>
    </location>
</feature>
<dbReference type="InterPro" id="IPR004307">
    <property type="entry name" value="TspO_MBR"/>
</dbReference>
<dbReference type="InterPro" id="IPR038330">
    <property type="entry name" value="TspO/MBR-related_sf"/>
</dbReference>
<dbReference type="PANTHER" id="PTHR10057">
    <property type="entry name" value="PERIPHERAL-TYPE BENZODIAZEPINE RECEPTOR"/>
    <property type="match status" value="1"/>
</dbReference>
<comment type="subcellular location">
    <subcellularLocation>
        <location evidence="1">Membrane</location>
        <topology evidence="1">Multi-pass membrane protein</topology>
    </subcellularLocation>
</comment>
<dbReference type="EMBL" id="RAPE01000001">
    <property type="protein sequence ID" value="RKF17128.1"/>
    <property type="molecule type" value="Genomic_DNA"/>
</dbReference>
<protein>
    <submittedName>
        <fullName evidence="7">Tryptophan-rich sensory protein</fullName>
    </submittedName>
</protein>
<dbReference type="PIRSF" id="PIRSF005859">
    <property type="entry name" value="PBR"/>
    <property type="match status" value="1"/>
</dbReference>
<dbReference type="Pfam" id="PF03073">
    <property type="entry name" value="TspO_MBR"/>
    <property type="match status" value="1"/>
</dbReference>
<sequence>MNAGDIGALVVFILVVFGGGSAIGVSTLPGDWYAGLTKPPFNPPNWIFGPVWSVLYIAIAVAGWRTWRYNRTGRAMKVWYAQMLANFAWSPVFFAAHWIGLAFAVILLLLVLIAAFVILAWPQDRLSALLFTPYAAWVGFASVLNGAILLLN</sequence>
<evidence type="ECO:0000256" key="3">
    <source>
        <dbReference type="ARBA" id="ARBA00022692"/>
    </source>
</evidence>
<dbReference type="GO" id="GO:0033013">
    <property type="term" value="P:tetrapyrrole metabolic process"/>
    <property type="evidence" value="ECO:0007669"/>
    <property type="project" value="UniProtKB-ARBA"/>
</dbReference>
<evidence type="ECO:0000313" key="7">
    <source>
        <dbReference type="EMBL" id="RKF17128.1"/>
    </source>
</evidence>
<accession>A0A3A8AXE9</accession>
<evidence type="ECO:0000256" key="4">
    <source>
        <dbReference type="ARBA" id="ARBA00022989"/>
    </source>
</evidence>
<reference evidence="7 8" key="1">
    <citation type="submission" date="2018-09" db="EMBL/GenBank/DDBJ databases">
        <title>Roseovarius spongiae sp. nov., isolated from a marine sponge.</title>
        <authorList>
            <person name="Zhuang L."/>
            <person name="Luo L."/>
        </authorList>
    </citation>
    <scope>NUCLEOTIDE SEQUENCE [LARGE SCALE GENOMIC DNA]</scope>
    <source>
        <strain evidence="7 8">HN-E21</strain>
    </source>
</reference>
<gene>
    <name evidence="7" type="ORF">D6850_06340</name>
</gene>
<keyword evidence="3 6" id="KW-0812">Transmembrane</keyword>
<name>A0A3A8AXE9_9RHOB</name>
<dbReference type="AlphaFoldDB" id="A0A3A8AXE9"/>
<feature type="transmembrane region" description="Helical" evidence="6">
    <location>
        <begin position="46"/>
        <end position="66"/>
    </location>
</feature>
<dbReference type="Proteomes" id="UP000281128">
    <property type="component" value="Unassembled WGS sequence"/>
</dbReference>
<comment type="similarity">
    <text evidence="2">Belongs to the TspO/BZRP family.</text>
</comment>
<dbReference type="GO" id="GO:0016020">
    <property type="term" value="C:membrane"/>
    <property type="evidence" value="ECO:0007669"/>
    <property type="project" value="UniProtKB-SubCell"/>
</dbReference>
<evidence type="ECO:0000256" key="6">
    <source>
        <dbReference type="SAM" id="Phobius"/>
    </source>
</evidence>
<dbReference type="OrthoDB" id="9795496at2"/>
<organism evidence="7 8">
    <name type="scientific">Roseovarius spongiae</name>
    <dbReference type="NCBI Taxonomy" id="2320272"/>
    <lineage>
        <taxon>Bacteria</taxon>
        <taxon>Pseudomonadati</taxon>
        <taxon>Pseudomonadota</taxon>
        <taxon>Alphaproteobacteria</taxon>
        <taxon>Rhodobacterales</taxon>
        <taxon>Roseobacteraceae</taxon>
        <taxon>Roseovarius</taxon>
    </lineage>
</organism>
<feature type="transmembrane region" description="Helical" evidence="6">
    <location>
        <begin position="102"/>
        <end position="121"/>
    </location>
</feature>
<evidence type="ECO:0000313" key="8">
    <source>
        <dbReference type="Proteomes" id="UP000281128"/>
    </source>
</evidence>